<dbReference type="GO" id="GO:0004852">
    <property type="term" value="F:uroporphyrinogen-III synthase activity"/>
    <property type="evidence" value="ECO:0007669"/>
    <property type="project" value="UniProtKB-EC"/>
</dbReference>
<evidence type="ECO:0000256" key="2">
    <source>
        <dbReference type="PROSITE-ProRule" id="PRU01091"/>
    </source>
</evidence>
<evidence type="ECO:0000313" key="4">
    <source>
        <dbReference type="EMBL" id="MFC4110518.1"/>
    </source>
</evidence>
<dbReference type="EMBL" id="JBHSBN010000044">
    <property type="protein sequence ID" value="MFC4110518.1"/>
    <property type="molecule type" value="Genomic_DNA"/>
</dbReference>
<dbReference type="InterPro" id="IPR003754">
    <property type="entry name" value="4pyrrol_synth_uPrphyn_synth"/>
</dbReference>
<dbReference type="SUPFAM" id="SSF46894">
    <property type="entry name" value="C-terminal effector domain of the bipartite response regulators"/>
    <property type="match status" value="1"/>
</dbReference>
<dbReference type="CDD" id="cd00383">
    <property type="entry name" value="trans_reg_C"/>
    <property type="match status" value="1"/>
</dbReference>
<dbReference type="InterPro" id="IPR016032">
    <property type="entry name" value="Sig_transdc_resp-reg_C-effctor"/>
</dbReference>
<dbReference type="NCBIfam" id="NF005568">
    <property type="entry name" value="PRK07239.1"/>
    <property type="match status" value="1"/>
</dbReference>
<gene>
    <name evidence="4" type="ORF">ACFOX0_31940</name>
</gene>
<dbReference type="PROSITE" id="PS51755">
    <property type="entry name" value="OMPR_PHOB"/>
    <property type="match status" value="1"/>
</dbReference>
<dbReference type="PANTHER" id="PTHR40082:SF1">
    <property type="entry name" value="BLR5956 PROTEIN"/>
    <property type="match status" value="1"/>
</dbReference>
<dbReference type="EC" id="4.2.1.75" evidence="4"/>
<dbReference type="Proteomes" id="UP001595868">
    <property type="component" value="Unassembled WGS sequence"/>
</dbReference>
<dbReference type="Gene3D" id="1.10.10.10">
    <property type="entry name" value="Winged helix-like DNA-binding domain superfamily/Winged helix DNA-binding domain"/>
    <property type="match status" value="1"/>
</dbReference>
<dbReference type="PANTHER" id="PTHR40082">
    <property type="entry name" value="BLR5956 PROTEIN"/>
    <property type="match status" value="1"/>
</dbReference>
<dbReference type="InterPro" id="IPR036388">
    <property type="entry name" value="WH-like_DNA-bd_sf"/>
</dbReference>
<dbReference type="SUPFAM" id="SSF69618">
    <property type="entry name" value="HemD-like"/>
    <property type="match status" value="1"/>
</dbReference>
<keyword evidence="4" id="KW-0456">Lyase</keyword>
<evidence type="ECO:0000256" key="1">
    <source>
        <dbReference type="ARBA" id="ARBA00023125"/>
    </source>
</evidence>
<protein>
    <submittedName>
        <fullName evidence="4">Uroporphyrinogen-III synthase</fullName>
        <ecNumber evidence="4">4.2.1.75</ecNumber>
    </submittedName>
</protein>
<feature type="domain" description="OmpR/PhoB-type" evidence="3">
    <location>
        <begin position="275"/>
        <end position="367"/>
    </location>
</feature>
<reference evidence="5" key="1">
    <citation type="journal article" date="2019" name="Int. J. Syst. Evol. Microbiol.">
        <title>The Global Catalogue of Microorganisms (GCM) 10K type strain sequencing project: providing services to taxonomists for standard genome sequencing and annotation.</title>
        <authorList>
            <consortium name="The Broad Institute Genomics Platform"/>
            <consortium name="The Broad Institute Genome Sequencing Center for Infectious Disease"/>
            <person name="Wu L."/>
            <person name="Ma J."/>
        </authorList>
    </citation>
    <scope>NUCLEOTIDE SEQUENCE [LARGE SCALE GENOMIC DNA]</scope>
    <source>
        <strain evidence="5">2902at01</strain>
    </source>
</reference>
<keyword evidence="1 2" id="KW-0238">DNA-binding</keyword>
<dbReference type="InterPro" id="IPR039793">
    <property type="entry name" value="UROS/Hem4"/>
</dbReference>
<keyword evidence="5" id="KW-1185">Reference proteome</keyword>
<sequence length="380" mass="39896">MTAAGRTADEPAPLTGFTVAVTADRRSAELRTLLERRGARVVTAPAITIVPLRDDVALRQATEECLRRPPDTVVVTTGIGFRGWLEAAEGWGVGEPLRGGLDRARLYARGAKPCGAIRAAGLSEEWAAPTESCEEILRELLAEGVAGRRVAVQLHGGPQEEFVTALRTAGAEVVEVPVYRWAAPADVGPLRRLVGQILAGQVDAVTFTSAPAVRTLLEVAGTAATELFTDRVLAACVGPVTAAPLRTAGVPTLVPERARLGALVRAVTDELPRRARRLPVAGTELELRGHAVLVDGAVRLLAPATMAILTALADRPGAVVSRADLAAALPRAADGHAVDMAVVRLRAALGSSRYVETVVKRGYRLRVDGTHPAAGGVRSR</sequence>
<evidence type="ECO:0000313" key="5">
    <source>
        <dbReference type="Proteomes" id="UP001595868"/>
    </source>
</evidence>
<dbReference type="CDD" id="cd06578">
    <property type="entry name" value="HemD"/>
    <property type="match status" value="1"/>
</dbReference>
<dbReference type="Pfam" id="PF02602">
    <property type="entry name" value="HEM4"/>
    <property type="match status" value="1"/>
</dbReference>
<feature type="DNA-binding region" description="OmpR/PhoB-type" evidence="2">
    <location>
        <begin position="275"/>
        <end position="367"/>
    </location>
</feature>
<dbReference type="Gene3D" id="3.40.50.10090">
    <property type="match status" value="2"/>
</dbReference>
<dbReference type="Pfam" id="PF00486">
    <property type="entry name" value="Trans_reg_C"/>
    <property type="match status" value="1"/>
</dbReference>
<organism evidence="4 5">
    <name type="scientific">Micromonospora zhanjiangensis</name>
    <dbReference type="NCBI Taxonomy" id="1522057"/>
    <lineage>
        <taxon>Bacteria</taxon>
        <taxon>Bacillati</taxon>
        <taxon>Actinomycetota</taxon>
        <taxon>Actinomycetes</taxon>
        <taxon>Micromonosporales</taxon>
        <taxon>Micromonosporaceae</taxon>
        <taxon>Micromonospora</taxon>
    </lineage>
</organism>
<accession>A0ABV8KX00</accession>
<dbReference type="InterPro" id="IPR001867">
    <property type="entry name" value="OmpR/PhoB-type_DNA-bd"/>
</dbReference>
<evidence type="ECO:0000259" key="3">
    <source>
        <dbReference type="PROSITE" id="PS51755"/>
    </source>
</evidence>
<dbReference type="InterPro" id="IPR036108">
    <property type="entry name" value="4pyrrol_syn_uPrphyn_synt_sf"/>
</dbReference>
<proteinExistence type="predicted"/>
<dbReference type="SMART" id="SM00862">
    <property type="entry name" value="Trans_reg_C"/>
    <property type="match status" value="1"/>
</dbReference>
<comment type="caution">
    <text evidence="4">The sequence shown here is derived from an EMBL/GenBank/DDBJ whole genome shotgun (WGS) entry which is preliminary data.</text>
</comment>
<name>A0ABV8KX00_9ACTN</name>
<dbReference type="RefSeq" id="WP_377552998.1">
    <property type="nucleotide sequence ID" value="NZ_JBHSBN010000044.1"/>
</dbReference>